<gene>
    <name evidence="1" type="ORF">CEXT_598451</name>
</gene>
<organism evidence="1 2">
    <name type="scientific">Caerostris extrusa</name>
    <name type="common">Bark spider</name>
    <name type="synonym">Caerostris bankana</name>
    <dbReference type="NCBI Taxonomy" id="172846"/>
    <lineage>
        <taxon>Eukaryota</taxon>
        <taxon>Metazoa</taxon>
        <taxon>Ecdysozoa</taxon>
        <taxon>Arthropoda</taxon>
        <taxon>Chelicerata</taxon>
        <taxon>Arachnida</taxon>
        <taxon>Araneae</taxon>
        <taxon>Araneomorphae</taxon>
        <taxon>Entelegynae</taxon>
        <taxon>Araneoidea</taxon>
        <taxon>Araneidae</taxon>
        <taxon>Caerostris</taxon>
    </lineage>
</organism>
<dbReference type="AlphaFoldDB" id="A0AAV4R823"/>
<dbReference type="Proteomes" id="UP001054945">
    <property type="component" value="Unassembled WGS sequence"/>
</dbReference>
<accession>A0AAV4R823</accession>
<keyword evidence="2" id="KW-1185">Reference proteome</keyword>
<comment type="caution">
    <text evidence="1">The sequence shown here is derived from an EMBL/GenBank/DDBJ whole genome shotgun (WGS) entry which is preliminary data.</text>
</comment>
<evidence type="ECO:0000313" key="1">
    <source>
        <dbReference type="EMBL" id="GIY18103.1"/>
    </source>
</evidence>
<evidence type="ECO:0000313" key="2">
    <source>
        <dbReference type="Proteomes" id="UP001054945"/>
    </source>
</evidence>
<dbReference type="EMBL" id="BPLR01007575">
    <property type="protein sequence ID" value="GIY18103.1"/>
    <property type="molecule type" value="Genomic_DNA"/>
</dbReference>
<protein>
    <submittedName>
        <fullName evidence="1">Uncharacterized protein</fullName>
    </submittedName>
</protein>
<reference evidence="1 2" key="1">
    <citation type="submission" date="2021-06" db="EMBL/GenBank/DDBJ databases">
        <title>Caerostris extrusa draft genome.</title>
        <authorList>
            <person name="Kono N."/>
            <person name="Arakawa K."/>
        </authorList>
    </citation>
    <scope>NUCLEOTIDE SEQUENCE [LARGE SCALE GENOMIC DNA]</scope>
</reference>
<proteinExistence type="predicted"/>
<name>A0AAV4R823_CAEEX</name>
<sequence>MQNEKSNWKHSLEIRKLSIVCVTVTVAAKKKNIIISVSPSRITNGSCSYFRADPCDNVVEDVSVTWSFPPPG</sequence>